<protein>
    <submittedName>
        <fullName evidence="2">ENVT1 protein</fullName>
    </submittedName>
</protein>
<evidence type="ECO:0000313" key="3">
    <source>
        <dbReference type="Proteomes" id="UP000531168"/>
    </source>
</evidence>
<feature type="non-terminal residue" evidence="2">
    <location>
        <position position="1"/>
    </location>
</feature>
<keyword evidence="3" id="KW-1185">Reference proteome</keyword>
<reference evidence="2 3" key="1">
    <citation type="submission" date="2019-09" db="EMBL/GenBank/DDBJ databases">
        <title>Bird 10,000 Genomes (B10K) Project - Family phase.</title>
        <authorList>
            <person name="Zhang G."/>
        </authorList>
    </citation>
    <scope>NUCLEOTIDE SEQUENCE [LARGE SCALE GENOMIC DNA]</scope>
    <source>
        <strain evidence="2">B10K-DU-001-46</strain>
        <tissue evidence="2">Muscle</tissue>
    </source>
</reference>
<gene>
    <name evidence="2" type="primary">Ervs711</name>
    <name evidence="2" type="ORF">AMAGUI_R15634</name>
</gene>
<evidence type="ECO:0000313" key="2">
    <source>
        <dbReference type="EMBL" id="NXK75348.1"/>
    </source>
</evidence>
<sequence>MTKLRENLEKRRRERESQRSWYESWFTSSPWLTTLLSTIAGPLLIIIIGLTLGPCIFNKILEIVRKRLEAAHLMLIRAKYEPLEQELESTLILSKEALKCFDEQN</sequence>
<dbReference type="Proteomes" id="UP000531168">
    <property type="component" value="Unassembled WGS sequence"/>
</dbReference>
<dbReference type="PANTHER" id="PTHR10424:SF82">
    <property type="entry name" value="ENVELOPE GLYCOPROTEIN-RELATED"/>
    <property type="match status" value="1"/>
</dbReference>
<dbReference type="AlphaFoldDB" id="A0A7L0M3F1"/>
<dbReference type="InterPro" id="IPR018154">
    <property type="entry name" value="TLV/ENV_coat_polyprotein"/>
</dbReference>
<keyword evidence="1" id="KW-1133">Transmembrane helix</keyword>
<comment type="caution">
    <text evidence="2">The sequence shown here is derived from an EMBL/GenBank/DDBJ whole genome shotgun (WGS) entry which is preliminary data.</text>
</comment>
<name>A0A7L0M3F1_9PSIT</name>
<proteinExistence type="predicted"/>
<feature type="non-terminal residue" evidence="2">
    <location>
        <position position="105"/>
    </location>
</feature>
<evidence type="ECO:0000256" key="1">
    <source>
        <dbReference type="SAM" id="Phobius"/>
    </source>
</evidence>
<keyword evidence="1" id="KW-0472">Membrane</keyword>
<organism evidence="2 3">
    <name type="scientific">Amazona guildingii</name>
    <dbReference type="NCBI Taxonomy" id="175529"/>
    <lineage>
        <taxon>Eukaryota</taxon>
        <taxon>Metazoa</taxon>
        <taxon>Chordata</taxon>
        <taxon>Craniata</taxon>
        <taxon>Vertebrata</taxon>
        <taxon>Euteleostomi</taxon>
        <taxon>Archelosauria</taxon>
        <taxon>Archosauria</taxon>
        <taxon>Dinosauria</taxon>
        <taxon>Saurischia</taxon>
        <taxon>Theropoda</taxon>
        <taxon>Coelurosauria</taxon>
        <taxon>Aves</taxon>
        <taxon>Neognathae</taxon>
        <taxon>Neoaves</taxon>
        <taxon>Telluraves</taxon>
        <taxon>Australaves</taxon>
        <taxon>Psittaciformes</taxon>
        <taxon>Psittacidae</taxon>
        <taxon>Amazona</taxon>
    </lineage>
</organism>
<dbReference type="Pfam" id="PF00429">
    <property type="entry name" value="TLV_coat"/>
    <property type="match status" value="1"/>
</dbReference>
<accession>A0A7L0M3F1</accession>
<keyword evidence="1" id="KW-0812">Transmembrane</keyword>
<dbReference type="PANTHER" id="PTHR10424">
    <property type="entry name" value="VIRAL ENVELOPE PROTEIN"/>
    <property type="match status" value="1"/>
</dbReference>
<dbReference type="EMBL" id="VXAR01004522">
    <property type="protein sequence ID" value="NXK75348.1"/>
    <property type="molecule type" value="Genomic_DNA"/>
</dbReference>
<feature type="transmembrane region" description="Helical" evidence="1">
    <location>
        <begin position="31"/>
        <end position="57"/>
    </location>
</feature>